<sequence>MEKINIVAGLEDLCKASDTVSRGSSFRPFKYYKNVQGRNIPVFFVGVPGLTVAVVMSFLLIITVYLITLPFNIFIWVAYLFLSAVIIRFAMKVDKAKQIRYMVSCLCSQSLRMLEKANEEHHQREKLAGQAKYLLERAHKWVDEPAIHQQIEELKSYKSVVFE</sequence>
<dbReference type="OrthoDB" id="9797525at2"/>
<dbReference type="Proteomes" id="UP000287502">
    <property type="component" value="Chromosome"/>
</dbReference>
<evidence type="ECO:0000256" key="1">
    <source>
        <dbReference type="SAM" id="Phobius"/>
    </source>
</evidence>
<name>A0A410K0B8_9BACT</name>
<keyword evidence="1" id="KW-0472">Membrane</keyword>
<feature type="transmembrane region" description="Helical" evidence="1">
    <location>
        <begin position="40"/>
        <end position="67"/>
    </location>
</feature>
<keyword evidence="1" id="KW-0812">Transmembrane</keyword>
<keyword evidence="1" id="KW-1133">Transmembrane helix</keyword>
<protein>
    <recommendedName>
        <fullName evidence="4">SLATT domain-containing protein</fullName>
    </recommendedName>
</protein>
<dbReference type="EMBL" id="CP035108">
    <property type="protein sequence ID" value="QAR33755.1"/>
    <property type="molecule type" value="Genomic_DNA"/>
</dbReference>
<dbReference type="AlphaFoldDB" id="A0A410K0B8"/>
<dbReference type="KEGG" id="gtl:EP073_10165"/>
<proteinExistence type="predicted"/>
<gene>
    <name evidence="2" type="ORF">EP073_10165</name>
</gene>
<evidence type="ECO:0000313" key="3">
    <source>
        <dbReference type="Proteomes" id="UP000287502"/>
    </source>
</evidence>
<organism evidence="2 3">
    <name type="scientific">Geovibrio thiophilus</name>
    <dbReference type="NCBI Taxonomy" id="139438"/>
    <lineage>
        <taxon>Bacteria</taxon>
        <taxon>Pseudomonadati</taxon>
        <taxon>Deferribacterota</taxon>
        <taxon>Deferribacteres</taxon>
        <taxon>Deferribacterales</taxon>
        <taxon>Geovibrionaceae</taxon>
        <taxon>Geovibrio</taxon>
    </lineage>
</organism>
<reference evidence="2 3" key="1">
    <citation type="submission" date="2019-01" db="EMBL/GenBank/DDBJ databases">
        <title>Geovibrio thiophilus DSM 11263, complete genome.</title>
        <authorList>
            <person name="Spring S."/>
            <person name="Bunk B."/>
            <person name="Sproer C."/>
        </authorList>
    </citation>
    <scope>NUCLEOTIDE SEQUENCE [LARGE SCALE GENOMIC DNA]</scope>
    <source>
        <strain evidence="2 3">DSM 11263</strain>
    </source>
</reference>
<feature type="transmembrane region" description="Helical" evidence="1">
    <location>
        <begin position="73"/>
        <end position="91"/>
    </location>
</feature>
<evidence type="ECO:0008006" key="4">
    <source>
        <dbReference type="Google" id="ProtNLM"/>
    </source>
</evidence>
<accession>A0A410K0B8</accession>
<evidence type="ECO:0000313" key="2">
    <source>
        <dbReference type="EMBL" id="QAR33755.1"/>
    </source>
</evidence>
<keyword evidence="3" id="KW-1185">Reference proteome</keyword>
<dbReference type="RefSeq" id="WP_128467041.1">
    <property type="nucleotide sequence ID" value="NZ_CP035108.1"/>
</dbReference>